<evidence type="ECO:0000256" key="2">
    <source>
        <dbReference type="ARBA" id="ARBA00022785"/>
    </source>
</evidence>
<evidence type="ECO:0000256" key="4">
    <source>
        <dbReference type="ARBA" id="ARBA00023002"/>
    </source>
</evidence>
<dbReference type="SUPFAM" id="SSF55620">
    <property type="entry name" value="Tetrahydrobiopterin biosynthesis enzymes-like"/>
    <property type="match status" value="1"/>
</dbReference>
<dbReference type="EMBL" id="JACZHT010000001">
    <property type="protein sequence ID" value="MBE1236407.1"/>
    <property type="molecule type" value="Genomic_DNA"/>
</dbReference>
<name>A0A8J7CNX8_9PROT</name>
<dbReference type="EC" id="1.7.1.13" evidence="5"/>
<dbReference type="InterPro" id="IPR043133">
    <property type="entry name" value="GTP-CH-I_C/QueF"/>
</dbReference>
<feature type="active site" description="Thioimide intermediate" evidence="5">
    <location>
        <position position="54"/>
    </location>
</feature>
<evidence type="ECO:0000256" key="5">
    <source>
        <dbReference type="HAMAP-Rule" id="MF_00818"/>
    </source>
</evidence>
<dbReference type="InterPro" id="IPR029500">
    <property type="entry name" value="QueF"/>
</dbReference>
<dbReference type="Pfam" id="PF14489">
    <property type="entry name" value="QueF"/>
    <property type="match status" value="1"/>
</dbReference>
<dbReference type="PANTHER" id="PTHR34354:SF1">
    <property type="entry name" value="NADPH-DEPENDENT 7-CYANO-7-DEAZAGUANINE REDUCTASE"/>
    <property type="match status" value="1"/>
</dbReference>
<comment type="pathway">
    <text evidence="5">tRNA modification; tRNA-queuosine biosynthesis.</text>
</comment>
<keyword evidence="3 5" id="KW-0521">NADP</keyword>
<dbReference type="AlphaFoldDB" id="A0A8J7CNX8"/>
<keyword evidence="2 5" id="KW-0671">Queuosine biosynthesis</keyword>
<sequence>MRALSDREQDLSTSYEFRALGRRVDGPSRDLETFPAPAGVSTVTFSTDEFTSFCPVTNQPDFSSVTIEYVPDGLCLESKSLKLYLWSFRDEPAFCEALAARIAADVKAACRPKRVEVTVAQKPRGGLALVAVAREEG</sequence>
<proteinExistence type="inferred from homology"/>
<dbReference type="PANTHER" id="PTHR34354">
    <property type="entry name" value="NADPH-DEPENDENT 7-CYANO-7-DEAZAGUANINE REDUCTASE"/>
    <property type="match status" value="1"/>
</dbReference>
<comment type="subcellular location">
    <subcellularLocation>
        <location evidence="5">Cytoplasm</location>
    </subcellularLocation>
</comment>
<dbReference type="UniPathway" id="UPA00392"/>
<reference evidence="6" key="1">
    <citation type="submission" date="2020-10" db="EMBL/GenBank/DDBJ databases">
        <title>Genome sequence of the unusual species of purple photosynthetic bacteria, Phaeovibrio sulfidiphilus DSM 23193, type strain.</title>
        <authorList>
            <person name="Kyndt J.A."/>
            <person name="Meyer T.E."/>
        </authorList>
    </citation>
    <scope>NUCLEOTIDE SEQUENCE</scope>
    <source>
        <strain evidence="6">DSM 23193</strain>
    </source>
</reference>
<comment type="caution">
    <text evidence="6">The sequence shown here is derived from an EMBL/GenBank/DDBJ whole genome shotgun (WGS) entry which is preliminary data.</text>
</comment>
<keyword evidence="4 5" id="KW-0560">Oxidoreductase</keyword>
<evidence type="ECO:0000256" key="3">
    <source>
        <dbReference type="ARBA" id="ARBA00022857"/>
    </source>
</evidence>
<evidence type="ECO:0000256" key="1">
    <source>
        <dbReference type="ARBA" id="ARBA00022490"/>
    </source>
</evidence>
<dbReference type="NCBIfam" id="TIGR03139">
    <property type="entry name" value="QueF-II"/>
    <property type="match status" value="1"/>
</dbReference>
<keyword evidence="7" id="KW-1185">Reference proteome</keyword>
<feature type="binding site" evidence="5">
    <location>
        <begin position="76"/>
        <end position="78"/>
    </location>
    <ligand>
        <name>substrate</name>
    </ligand>
</feature>
<dbReference type="HAMAP" id="MF_00818">
    <property type="entry name" value="QueF_type1"/>
    <property type="match status" value="1"/>
</dbReference>
<comment type="function">
    <text evidence="5">Catalyzes the NADPH-dependent reduction of 7-cyano-7-deazaguanine (preQ0) to 7-aminomethyl-7-deazaguanine (preQ1).</text>
</comment>
<dbReference type="GO" id="GO:0008616">
    <property type="term" value="P:tRNA queuosine(34) biosynthetic process"/>
    <property type="evidence" value="ECO:0007669"/>
    <property type="project" value="UniProtKB-UniRule"/>
</dbReference>
<feature type="active site" description="Proton donor" evidence="5">
    <location>
        <position position="61"/>
    </location>
</feature>
<keyword evidence="1 5" id="KW-0963">Cytoplasm</keyword>
<dbReference type="GO" id="GO:0005737">
    <property type="term" value="C:cytoplasm"/>
    <property type="evidence" value="ECO:0007669"/>
    <property type="project" value="UniProtKB-SubCell"/>
</dbReference>
<evidence type="ECO:0000313" key="7">
    <source>
        <dbReference type="Proteomes" id="UP000631034"/>
    </source>
</evidence>
<organism evidence="6 7">
    <name type="scientific">Phaeovibrio sulfidiphilus</name>
    <dbReference type="NCBI Taxonomy" id="1220600"/>
    <lineage>
        <taxon>Bacteria</taxon>
        <taxon>Pseudomonadati</taxon>
        <taxon>Pseudomonadota</taxon>
        <taxon>Alphaproteobacteria</taxon>
        <taxon>Rhodospirillales</taxon>
        <taxon>Rhodospirillaceae</taxon>
        <taxon>Phaeovibrio</taxon>
    </lineage>
</organism>
<dbReference type="InterPro" id="IPR050084">
    <property type="entry name" value="NADPH_dep_7-cyano-7-deazaG_red"/>
</dbReference>
<dbReference type="Gene3D" id="3.30.1130.10">
    <property type="match status" value="1"/>
</dbReference>
<comment type="catalytic activity">
    <reaction evidence="5">
        <text>7-aminomethyl-7-carbaguanine + 2 NADP(+) = 7-cyano-7-carbaguanine + 2 NADPH + 3 H(+)</text>
        <dbReference type="Rhea" id="RHEA:13409"/>
        <dbReference type="ChEBI" id="CHEBI:15378"/>
        <dbReference type="ChEBI" id="CHEBI:45075"/>
        <dbReference type="ChEBI" id="CHEBI:57783"/>
        <dbReference type="ChEBI" id="CHEBI:58349"/>
        <dbReference type="ChEBI" id="CHEBI:58703"/>
        <dbReference type="EC" id="1.7.1.13"/>
    </reaction>
</comment>
<comment type="similarity">
    <text evidence="5">Belongs to the GTP cyclohydrolase I family. QueF type 1 subfamily.</text>
</comment>
<dbReference type="InterPro" id="IPR016856">
    <property type="entry name" value="QueF_type1"/>
</dbReference>
<dbReference type="GO" id="GO:0033739">
    <property type="term" value="F:preQ1 synthase activity"/>
    <property type="evidence" value="ECO:0007669"/>
    <property type="project" value="UniProtKB-UniRule"/>
</dbReference>
<evidence type="ECO:0000313" key="6">
    <source>
        <dbReference type="EMBL" id="MBE1236407.1"/>
    </source>
</evidence>
<gene>
    <name evidence="5 6" type="primary">queF</name>
    <name evidence="6" type="ORF">IHV25_01895</name>
</gene>
<protein>
    <recommendedName>
        <fullName evidence="5">NADPH-dependent 7-cyano-7-deazaguanine reductase</fullName>
        <ecNumber evidence="5">1.7.1.13</ecNumber>
    </recommendedName>
    <alternativeName>
        <fullName evidence="5">7-cyano-7-carbaguanine reductase</fullName>
    </alternativeName>
    <alternativeName>
        <fullName evidence="5">NADPH-dependent nitrile oxidoreductase</fullName>
    </alternativeName>
    <alternativeName>
        <fullName evidence="5">PreQ(0) reductase</fullName>
    </alternativeName>
</protein>
<comment type="caution">
    <text evidence="5">Lacks conserved residue(s) required for the propagation of feature annotation.</text>
</comment>
<dbReference type="Proteomes" id="UP000631034">
    <property type="component" value="Unassembled WGS sequence"/>
</dbReference>
<accession>A0A8J7CNX8</accession>